<sequence>MRTHTPATTGVTRLVAVLAAALLGFFAMTQTAQATTVTRYPGTVAYDTSGNVIQAHGEGLIKVGSTYYWLGEDKTNGSPFQNIKCYSSTDFKNWTFVRNVLTRQSSGDLGPNRIVERPHVIYNAATSTYVMYMHIDNSNYSERKAGVATSSSVCGAYTYRGSSKPLGHDSLDDNLFLDGSTGYFMSEDRTNKKLQIYKLSSDFLSVSSLVKTLDQYEAPAMAKINGTYFVFGSHLTGWSTNDNQYATASSISGTWSSFRSFAPSGTNTCNSQTTAIVPVSGSSTTSYIFLGDRWNSGNLADSRYIWEPLTVSGTSASLTCRDSWTIDTSTGVVG</sequence>
<evidence type="ECO:0000256" key="5">
    <source>
        <dbReference type="SAM" id="SignalP"/>
    </source>
</evidence>
<comment type="similarity">
    <text evidence="1 4">Belongs to the glycosyl hydrolase 43 family.</text>
</comment>
<dbReference type="Gene3D" id="2.115.10.20">
    <property type="entry name" value="Glycosyl hydrolase domain, family 43"/>
    <property type="match status" value="1"/>
</dbReference>
<feature type="chain" id="PRO_5045264015" evidence="5">
    <location>
        <begin position="35"/>
        <end position="334"/>
    </location>
</feature>
<feature type="signal peptide" evidence="5">
    <location>
        <begin position="1"/>
        <end position="34"/>
    </location>
</feature>
<evidence type="ECO:0000313" key="7">
    <source>
        <dbReference type="Proteomes" id="UP000734511"/>
    </source>
</evidence>
<gene>
    <name evidence="6" type="ORF">HCN08_25570</name>
</gene>
<dbReference type="CDD" id="cd18821">
    <property type="entry name" value="GH43_Pc3Gal43A-like"/>
    <property type="match status" value="1"/>
</dbReference>
<keyword evidence="5" id="KW-0732">Signal</keyword>
<dbReference type="InterPro" id="IPR006710">
    <property type="entry name" value="Glyco_hydro_43"/>
</dbReference>
<keyword evidence="7" id="KW-1185">Reference proteome</keyword>
<dbReference type="Proteomes" id="UP000734511">
    <property type="component" value="Unassembled WGS sequence"/>
</dbReference>
<dbReference type="EMBL" id="JAATEJ010000024">
    <property type="protein sequence ID" value="NJP46746.1"/>
    <property type="molecule type" value="Genomic_DNA"/>
</dbReference>
<proteinExistence type="inferred from homology"/>
<name>A0ABX0ZU31_9ACTN</name>
<dbReference type="PANTHER" id="PTHR22925:SF3">
    <property type="entry name" value="GLYCOSYL HYDROLASE FAMILY PROTEIN 43"/>
    <property type="match status" value="1"/>
</dbReference>
<comment type="caution">
    <text evidence="6">The sequence shown here is derived from an EMBL/GenBank/DDBJ whole genome shotgun (WGS) entry which is preliminary data.</text>
</comment>
<accession>A0ABX0ZU31</accession>
<keyword evidence="2 4" id="KW-0378">Hydrolase</keyword>
<dbReference type="SUPFAM" id="SSF75005">
    <property type="entry name" value="Arabinanase/levansucrase/invertase"/>
    <property type="match status" value="1"/>
</dbReference>
<organism evidence="6 7">
    <name type="scientific">Actinacidiphila epipremni</name>
    <dbReference type="NCBI Taxonomy" id="2053013"/>
    <lineage>
        <taxon>Bacteria</taxon>
        <taxon>Bacillati</taxon>
        <taxon>Actinomycetota</taxon>
        <taxon>Actinomycetes</taxon>
        <taxon>Kitasatosporales</taxon>
        <taxon>Streptomycetaceae</taxon>
        <taxon>Actinacidiphila</taxon>
    </lineage>
</organism>
<evidence type="ECO:0000256" key="3">
    <source>
        <dbReference type="ARBA" id="ARBA00023295"/>
    </source>
</evidence>
<reference evidence="6 7" key="1">
    <citation type="submission" date="2020-03" db="EMBL/GenBank/DDBJ databases">
        <title>WGS of actinomycetes isolated from Thailand.</title>
        <authorList>
            <person name="Thawai C."/>
        </authorList>
    </citation>
    <scope>NUCLEOTIDE SEQUENCE [LARGE SCALE GENOMIC DNA]</scope>
    <source>
        <strain evidence="6 7">PRB2-1</strain>
    </source>
</reference>
<evidence type="ECO:0000256" key="4">
    <source>
        <dbReference type="RuleBase" id="RU361187"/>
    </source>
</evidence>
<evidence type="ECO:0000256" key="2">
    <source>
        <dbReference type="ARBA" id="ARBA00022801"/>
    </source>
</evidence>
<evidence type="ECO:0000256" key="1">
    <source>
        <dbReference type="ARBA" id="ARBA00009865"/>
    </source>
</evidence>
<evidence type="ECO:0000313" key="6">
    <source>
        <dbReference type="EMBL" id="NJP46746.1"/>
    </source>
</evidence>
<keyword evidence="3 4" id="KW-0326">Glycosidase</keyword>
<dbReference type="InterPro" id="IPR023296">
    <property type="entry name" value="Glyco_hydro_beta-prop_sf"/>
</dbReference>
<protein>
    <submittedName>
        <fullName evidence="6">Family 43 glycosylhydrolase</fullName>
    </submittedName>
</protein>
<dbReference type="PANTHER" id="PTHR22925">
    <property type="entry name" value="GLYCOSYL HYDROLASE 43 FAMILY MEMBER"/>
    <property type="match status" value="1"/>
</dbReference>
<dbReference type="RefSeq" id="WP_167985600.1">
    <property type="nucleotide sequence ID" value="NZ_JAATEJ010000024.1"/>
</dbReference>
<dbReference type="Pfam" id="PF04616">
    <property type="entry name" value="Glyco_hydro_43"/>
    <property type="match status" value="1"/>
</dbReference>